<organism evidence="2 3">
    <name type="scientific">Alicyclobacillus mengziensis</name>
    <dbReference type="NCBI Taxonomy" id="2931921"/>
    <lineage>
        <taxon>Bacteria</taxon>
        <taxon>Bacillati</taxon>
        <taxon>Bacillota</taxon>
        <taxon>Bacilli</taxon>
        <taxon>Bacillales</taxon>
        <taxon>Alicyclobacillaceae</taxon>
        <taxon>Alicyclobacillus</taxon>
    </lineage>
</organism>
<dbReference type="SUPFAM" id="SSF109854">
    <property type="entry name" value="DinB/YfiT-like putative metalloenzymes"/>
    <property type="match status" value="1"/>
</dbReference>
<dbReference type="RefSeq" id="WP_206658542.1">
    <property type="nucleotide sequence ID" value="NZ_CP071182.1"/>
</dbReference>
<accession>A0A9X7Z994</accession>
<sequence>MNDLRYPIGPYEASSELTEEDRQALIREVETQPILLRAIVELLTNEQLETPYRPGGWTVQQVIHHLADNNMNAYIRFKGFTGCEQSPSQ</sequence>
<dbReference type="EMBL" id="CP071182">
    <property type="protein sequence ID" value="QSO49231.1"/>
    <property type="molecule type" value="Genomic_DNA"/>
</dbReference>
<evidence type="ECO:0000259" key="1">
    <source>
        <dbReference type="Pfam" id="PF12867"/>
    </source>
</evidence>
<dbReference type="Proteomes" id="UP000663505">
    <property type="component" value="Chromosome"/>
</dbReference>
<dbReference type="GO" id="GO:0016853">
    <property type="term" value="F:isomerase activity"/>
    <property type="evidence" value="ECO:0007669"/>
    <property type="project" value="UniProtKB-KW"/>
</dbReference>
<dbReference type="Pfam" id="PF12867">
    <property type="entry name" value="DinB_2"/>
    <property type="match status" value="1"/>
</dbReference>
<dbReference type="AlphaFoldDB" id="A0A9X7Z994"/>
<reference evidence="2 3" key="1">
    <citation type="submission" date="2021-02" db="EMBL/GenBank/DDBJ databases">
        <title>Alicyclobacillus curvatus sp. nov. and Alicyclobacillus mengziensis sp. nov., two acidophilic bacteria isolated from acid mine drainage.</title>
        <authorList>
            <person name="Huang Y."/>
        </authorList>
    </citation>
    <scope>NUCLEOTIDE SEQUENCE [LARGE SCALE GENOMIC DNA]</scope>
    <source>
        <strain evidence="2 3">S30H14</strain>
    </source>
</reference>
<keyword evidence="3" id="KW-1185">Reference proteome</keyword>
<name>A0A9X7Z994_9BACL</name>
<protein>
    <submittedName>
        <fullName evidence="2">Maleylpyruvate isomerase N-terminal domain-containing protein</fullName>
    </submittedName>
</protein>
<evidence type="ECO:0000313" key="3">
    <source>
        <dbReference type="Proteomes" id="UP000663505"/>
    </source>
</evidence>
<feature type="domain" description="DinB-like" evidence="1">
    <location>
        <begin position="35"/>
        <end position="79"/>
    </location>
</feature>
<gene>
    <name evidence="2" type="ORF">JZ786_10085</name>
</gene>
<evidence type="ECO:0000313" key="2">
    <source>
        <dbReference type="EMBL" id="QSO49231.1"/>
    </source>
</evidence>
<dbReference type="InterPro" id="IPR024775">
    <property type="entry name" value="DinB-like"/>
</dbReference>
<dbReference type="Gene3D" id="1.20.120.450">
    <property type="entry name" value="dinb family like domain"/>
    <property type="match status" value="1"/>
</dbReference>
<dbReference type="KEGG" id="afx:JZ786_10085"/>
<keyword evidence="2" id="KW-0413">Isomerase</keyword>
<dbReference type="InterPro" id="IPR034660">
    <property type="entry name" value="DinB/YfiT-like"/>
</dbReference>
<proteinExistence type="predicted"/>